<reference evidence="3" key="1">
    <citation type="submission" date="2025-08" db="UniProtKB">
        <authorList>
            <consortium name="RefSeq"/>
        </authorList>
    </citation>
    <scope>IDENTIFICATION</scope>
    <source>
        <strain evidence="3">USDA-PBARC FA_bdor</strain>
        <tissue evidence="3">Whole organism</tissue>
    </source>
</reference>
<proteinExistence type="predicted"/>
<dbReference type="PANTHER" id="PTHR47331">
    <property type="entry name" value="PHD-TYPE DOMAIN-CONTAINING PROTEIN"/>
    <property type="match status" value="1"/>
</dbReference>
<dbReference type="GO" id="GO:0071897">
    <property type="term" value="P:DNA biosynthetic process"/>
    <property type="evidence" value="ECO:0007669"/>
    <property type="project" value="UniProtKB-ARBA"/>
</dbReference>
<dbReference type="InterPro" id="IPR005312">
    <property type="entry name" value="DUF1759"/>
</dbReference>
<dbReference type="InterPro" id="IPR043502">
    <property type="entry name" value="DNA/RNA_pol_sf"/>
</dbReference>
<dbReference type="GeneID" id="105270322"/>
<protein>
    <recommendedName>
        <fullName evidence="4">Peptidase aspartic putative domain-containing protein</fullName>
    </recommendedName>
</protein>
<organism evidence="2 3">
    <name type="scientific">Fopius arisanus</name>
    <dbReference type="NCBI Taxonomy" id="64838"/>
    <lineage>
        <taxon>Eukaryota</taxon>
        <taxon>Metazoa</taxon>
        <taxon>Ecdysozoa</taxon>
        <taxon>Arthropoda</taxon>
        <taxon>Hexapoda</taxon>
        <taxon>Insecta</taxon>
        <taxon>Pterygota</taxon>
        <taxon>Neoptera</taxon>
        <taxon>Endopterygota</taxon>
        <taxon>Hymenoptera</taxon>
        <taxon>Apocrita</taxon>
        <taxon>Ichneumonoidea</taxon>
        <taxon>Braconidae</taxon>
        <taxon>Opiinae</taxon>
        <taxon>Fopius</taxon>
    </lineage>
</organism>
<dbReference type="PANTHER" id="PTHR47331:SF4">
    <property type="entry name" value="PEPTIDASE S1 DOMAIN-CONTAINING PROTEIN"/>
    <property type="match status" value="1"/>
</dbReference>
<sequence>MASFEATISLNQSRAAFIERIHKELLTEEAKSLTISNLQSKLEILETYWEKFESTLEKLIATHLEQLLSPPAMTAHSAKELNAFLTTVSGALNALETLGSPTAYWDQVHVHTVSQRLSSKLCEAWEVKSTCDGEYRDQLDSSCYFHEAIHCQLIQQATSAKVHHGTAQPTQRSRPVKKSAPTGKVTYSCSMCEADHYLTSCSSFRQLTVPDRREVIERRYLCYNCLGRHSVSECRSKTTCQYCGKLHHSILHRQPSSQPARPAQQRQQTSSTQLKPVPVQLNLHPLQPTPARHGQTRSKAHQLRLPSPAQLVSQLLAQLKISILVCFWLPALGVWVSAYALGQLSNSLSAFSSSQLTWDHLGELHLADPDFFTPAPIDILLGADVYGQLILPQVITSGPHSPSAQVTRLGWIVFGPTEGSDTSQKATSHLTVTSDDLNELFTKFWIQEEVPETPEVQLNEEEAQSSSLGDSRSSTLACLHCLLKKLSRDEAYRQLYSAFLKEYEELDHMRRVSGSSISSALSDQLTRGRNAPGMTLAHEVSASGGLRVPGGTWSPPTQSAPKYFFPHHGVLRASSETTKLRVVFNGSNKTSSGQSLNYIMHTGEKLQKDISDVVLFSRRKRLIFMTDITKMFRQIRVHPEDWPLQQILWTDSNGDIVTYQLTKVTYCTRSAPFLFIRVAHQLVEDEGSKYPLAVEPLIKGKYVDDICGGADSVEELLRTAHQVTRLCLSGGFSLAKWHSNSPALLTSLQPDSTSQDQRSIENSITKILGVPWHPGTDNFQFSVTQPQTSSIMKRTILWETAQLFDPRGFSAPVVVRAKILLQALWIEKQGWDEPVSPTTAQRWRRFRDELTQLSEVTIPRWLGLLTDSVVEVHGFSDASQVARSAVVYLKVFNNGKPQLTLVCSKTKVAPLKRLTIPPLELTAALLLAKLTKYVKDRLNLTNATACLWTDSSVTLTWISSHSSRWKEFVKNRVSLIQDLT</sequence>
<dbReference type="Pfam" id="PF05380">
    <property type="entry name" value="Peptidase_A17"/>
    <property type="match status" value="1"/>
</dbReference>
<keyword evidence="2" id="KW-1185">Reference proteome</keyword>
<dbReference type="AlphaFoldDB" id="A0A9R1TIA9"/>
<dbReference type="InterPro" id="IPR008042">
    <property type="entry name" value="Retrotrans_Pao"/>
</dbReference>
<dbReference type="RefSeq" id="XP_011309478.1">
    <property type="nucleotide sequence ID" value="XM_011311176.1"/>
</dbReference>
<feature type="region of interest" description="Disordered" evidence="1">
    <location>
        <begin position="162"/>
        <end position="182"/>
    </location>
</feature>
<gene>
    <name evidence="3" type="primary">LOC105270322</name>
</gene>
<dbReference type="Pfam" id="PF03564">
    <property type="entry name" value="DUF1759"/>
    <property type="match status" value="1"/>
</dbReference>
<evidence type="ECO:0000313" key="2">
    <source>
        <dbReference type="Proteomes" id="UP000694866"/>
    </source>
</evidence>
<evidence type="ECO:0008006" key="4">
    <source>
        <dbReference type="Google" id="ProtNLM"/>
    </source>
</evidence>
<name>A0A9R1TIA9_9HYME</name>
<feature type="region of interest" description="Disordered" evidence="1">
    <location>
        <begin position="253"/>
        <end position="274"/>
    </location>
</feature>
<dbReference type="KEGG" id="fas:105270322"/>
<feature type="compositionally biased region" description="Low complexity" evidence="1">
    <location>
        <begin position="253"/>
        <end position="273"/>
    </location>
</feature>
<dbReference type="Proteomes" id="UP000694866">
    <property type="component" value="Unplaced"/>
</dbReference>
<dbReference type="SUPFAM" id="SSF56672">
    <property type="entry name" value="DNA/RNA polymerases"/>
    <property type="match status" value="1"/>
</dbReference>
<evidence type="ECO:0000256" key="1">
    <source>
        <dbReference type="SAM" id="MobiDB-lite"/>
    </source>
</evidence>
<dbReference type="OrthoDB" id="7700578at2759"/>
<evidence type="ECO:0000313" key="3">
    <source>
        <dbReference type="RefSeq" id="XP_011309478.1"/>
    </source>
</evidence>
<accession>A0A9R1TIA9</accession>